<gene>
    <name evidence="1" type="ORF">HUN01_34180</name>
</gene>
<sequence length="60" mass="7193">MSQPKRNFEQMTMKDLREYILAHRDDEDAIHAMAIRLRNQGKTGTFEEFLEHVKEQTLED</sequence>
<dbReference type="EMBL" id="CP054698">
    <property type="protein sequence ID" value="QMS92395.1"/>
    <property type="molecule type" value="Genomic_DNA"/>
</dbReference>
<dbReference type="KEGG" id="ned:HUN01_34180"/>
<evidence type="ECO:0000313" key="2">
    <source>
        <dbReference type="Proteomes" id="UP000514713"/>
    </source>
</evidence>
<dbReference type="RefSeq" id="WP_181929881.1">
    <property type="nucleotide sequence ID" value="NZ_CP054698.1"/>
</dbReference>
<protein>
    <submittedName>
        <fullName evidence="1">Uncharacterized protein</fullName>
    </submittedName>
</protein>
<dbReference type="InterPro" id="IPR054053">
    <property type="entry name" value="DUF6887"/>
</dbReference>
<proteinExistence type="predicted"/>
<dbReference type="Pfam" id="PF21826">
    <property type="entry name" value="DUF6887"/>
    <property type="match status" value="1"/>
</dbReference>
<name>A0A7D7QBL0_9NOSO</name>
<reference evidence="2" key="1">
    <citation type="submission" date="2020-06" db="EMBL/GenBank/DDBJ databases">
        <title>Nostoc edaphicum CCNP1411 genome.</title>
        <authorList>
            <person name="Fidor A."/>
            <person name="Grabski M."/>
            <person name="Gawor J."/>
            <person name="Gromadka R."/>
            <person name="Wegrzyn G."/>
            <person name="Mazur-Marzec H."/>
        </authorList>
    </citation>
    <scope>NUCLEOTIDE SEQUENCE [LARGE SCALE GENOMIC DNA]</scope>
    <source>
        <strain evidence="2">CCNP1411</strain>
    </source>
</reference>
<accession>A0A7D7QBL0</accession>
<dbReference type="Proteomes" id="UP000514713">
    <property type="component" value="Chromosome"/>
</dbReference>
<keyword evidence="2" id="KW-1185">Reference proteome</keyword>
<organism evidence="1 2">
    <name type="scientific">Nostoc edaphicum CCNP1411</name>
    <dbReference type="NCBI Taxonomy" id="1472755"/>
    <lineage>
        <taxon>Bacteria</taxon>
        <taxon>Bacillati</taxon>
        <taxon>Cyanobacteriota</taxon>
        <taxon>Cyanophyceae</taxon>
        <taxon>Nostocales</taxon>
        <taxon>Nostocaceae</taxon>
        <taxon>Nostoc</taxon>
    </lineage>
</organism>
<dbReference type="AlphaFoldDB" id="A0A7D7QBL0"/>
<evidence type="ECO:0000313" key="1">
    <source>
        <dbReference type="EMBL" id="QMS92395.1"/>
    </source>
</evidence>